<dbReference type="AlphaFoldDB" id="A0A2U3BC01"/>
<comment type="caution">
    <text evidence="1">The sequence shown here is derived from an EMBL/GenBank/DDBJ whole genome shotgun (WGS) entry which is preliminary data.</text>
</comment>
<dbReference type="EMBL" id="QFWT01000002">
    <property type="protein sequence ID" value="PWI34308.1"/>
    <property type="molecule type" value="Genomic_DNA"/>
</dbReference>
<evidence type="ECO:0000313" key="2">
    <source>
        <dbReference type="Proteomes" id="UP000245362"/>
    </source>
</evidence>
<gene>
    <name evidence="1" type="ORF">DI392_04130</name>
</gene>
<dbReference type="OrthoDB" id="5880213at2"/>
<sequence length="59" mass="6819">MDMFMKKCCGNCRQFERQPGKATDLCGAWGHPTKADREACDFWMMMVKQGKTVKAREDN</sequence>
<accession>A0A2U3BC01</accession>
<proteinExistence type="predicted"/>
<dbReference type="Proteomes" id="UP000245362">
    <property type="component" value="Unassembled WGS sequence"/>
</dbReference>
<name>A0A2U3BC01_9VIBR</name>
<reference evidence="1 2" key="1">
    <citation type="submission" date="2018-05" db="EMBL/GenBank/DDBJ databases">
        <title>Vibrio limimaris sp. nov., isolated from marine sediment.</title>
        <authorList>
            <person name="Li C.-M."/>
        </authorList>
    </citation>
    <scope>NUCLEOTIDE SEQUENCE [LARGE SCALE GENOMIC DNA]</scope>
    <source>
        <strain evidence="1 2">E4404</strain>
    </source>
</reference>
<protein>
    <submittedName>
        <fullName evidence="1">Uncharacterized protein</fullName>
    </submittedName>
</protein>
<evidence type="ECO:0000313" key="1">
    <source>
        <dbReference type="EMBL" id="PWI34308.1"/>
    </source>
</evidence>
<organism evidence="1 2">
    <name type="scientific">Vibrio albus</name>
    <dbReference type="NCBI Taxonomy" id="2200953"/>
    <lineage>
        <taxon>Bacteria</taxon>
        <taxon>Pseudomonadati</taxon>
        <taxon>Pseudomonadota</taxon>
        <taxon>Gammaproteobacteria</taxon>
        <taxon>Vibrionales</taxon>
        <taxon>Vibrionaceae</taxon>
        <taxon>Vibrio</taxon>
    </lineage>
</organism>
<keyword evidence="2" id="KW-1185">Reference proteome</keyword>